<dbReference type="InterPro" id="IPR025419">
    <property type="entry name" value="DUF4142"/>
</dbReference>
<feature type="chain" id="PRO_5046038606" evidence="1">
    <location>
        <begin position="28"/>
        <end position="186"/>
    </location>
</feature>
<accession>A0ABU0IL28</accession>
<dbReference type="RefSeq" id="WP_307160212.1">
    <property type="nucleotide sequence ID" value="NZ_JAUSWH010000023.1"/>
</dbReference>
<organism evidence="3 4">
    <name type="scientific">Rhizobium paknamense</name>
    <dbReference type="NCBI Taxonomy" id="1206817"/>
    <lineage>
        <taxon>Bacteria</taxon>
        <taxon>Pseudomonadati</taxon>
        <taxon>Pseudomonadota</taxon>
        <taxon>Alphaproteobacteria</taxon>
        <taxon>Hyphomicrobiales</taxon>
        <taxon>Rhizobiaceae</taxon>
        <taxon>Rhizobium/Agrobacterium group</taxon>
        <taxon>Rhizobium</taxon>
    </lineage>
</organism>
<dbReference type="Proteomes" id="UP001235269">
    <property type="component" value="Unassembled WGS sequence"/>
</dbReference>
<proteinExistence type="predicted"/>
<evidence type="ECO:0000259" key="2">
    <source>
        <dbReference type="Pfam" id="PF13628"/>
    </source>
</evidence>
<protein>
    <submittedName>
        <fullName evidence="3">Outer membrane protein</fullName>
    </submittedName>
</protein>
<evidence type="ECO:0000256" key="1">
    <source>
        <dbReference type="SAM" id="SignalP"/>
    </source>
</evidence>
<feature type="signal peptide" evidence="1">
    <location>
        <begin position="1"/>
        <end position="27"/>
    </location>
</feature>
<evidence type="ECO:0000313" key="4">
    <source>
        <dbReference type="Proteomes" id="UP001235269"/>
    </source>
</evidence>
<keyword evidence="1" id="KW-0732">Signal</keyword>
<dbReference type="InterPro" id="IPR012347">
    <property type="entry name" value="Ferritin-like"/>
</dbReference>
<evidence type="ECO:0000313" key="3">
    <source>
        <dbReference type="EMBL" id="MDQ0458105.1"/>
    </source>
</evidence>
<gene>
    <name evidence="3" type="ORF">QO005_004463</name>
</gene>
<dbReference type="Gene3D" id="1.20.1260.10">
    <property type="match status" value="1"/>
</dbReference>
<reference evidence="3 4" key="1">
    <citation type="submission" date="2023-07" db="EMBL/GenBank/DDBJ databases">
        <title>Genomic Encyclopedia of Type Strains, Phase IV (KMG-IV): sequencing the most valuable type-strain genomes for metagenomic binning, comparative biology and taxonomic classification.</title>
        <authorList>
            <person name="Goeker M."/>
        </authorList>
    </citation>
    <scope>NUCLEOTIDE SEQUENCE [LARGE SCALE GENOMIC DNA]</scope>
    <source>
        <strain evidence="3 4">DSM 100301</strain>
    </source>
</reference>
<dbReference type="Pfam" id="PF13628">
    <property type="entry name" value="DUF4142"/>
    <property type="match status" value="1"/>
</dbReference>
<name>A0ABU0IL28_9HYPH</name>
<comment type="caution">
    <text evidence="3">The sequence shown here is derived from an EMBL/GenBank/DDBJ whole genome shotgun (WGS) entry which is preliminary data.</text>
</comment>
<feature type="domain" description="DUF4142" evidence="2">
    <location>
        <begin position="39"/>
        <end position="181"/>
    </location>
</feature>
<sequence>MHRRHIIQSLAVAGALPAFLAVRTASAQSPASLGENEKKHAEATKRIGSLSLLTSRLAEGQANDAMVKQFAKFEVAEQETIADILKSMESGGKVEGALKPPSDSEAEAMLDPEGKPALEKLRGMKGADFDKAYVKAQLEGHRKLLAAQEDYLKVGDNREHLSVTKLARGMIREHIDHLEMLQSRLG</sequence>
<dbReference type="EMBL" id="JAUSWH010000023">
    <property type="protein sequence ID" value="MDQ0458105.1"/>
    <property type="molecule type" value="Genomic_DNA"/>
</dbReference>
<keyword evidence="4" id="KW-1185">Reference proteome</keyword>